<protein>
    <submittedName>
        <fullName evidence="1">Uncharacterized protein</fullName>
    </submittedName>
</protein>
<gene>
    <name evidence="1" type="ORF">ACFPP9_24720</name>
</gene>
<comment type="caution">
    <text evidence="1">The sequence shown here is derived from an EMBL/GenBank/DDBJ whole genome shotgun (WGS) entry which is preliminary data.</text>
</comment>
<dbReference type="RefSeq" id="WP_266346281.1">
    <property type="nucleotide sequence ID" value="NZ_JAPKNH010000015.1"/>
</dbReference>
<accession>A0ABW0Q2D5</accession>
<dbReference type="EMBL" id="JBHSML010000031">
    <property type="protein sequence ID" value="MFC5518990.1"/>
    <property type="molecule type" value="Genomic_DNA"/>
</dbReference>
<evidence type="ECO:0000313" key="2">
    <source>
        <dbReference type="Proteomes" id="UP001596150"/>
    </source>
</evidence>
<reference evidence="2" key="1">
    <citation type="journal article" date="2019" name="Int. J. Syst. Evol. Microbiol.">
        <title>The Global Catalogue of Microorganisms (GCM) 10K type strain sequencing project: providing services to taxonomists for standard genome sequencing and annotation.</title>
        <authorList>
            <consortium name="The Broad Institute Genomics Platform"/>
            <consortium name="The Broad Institute Genome Sequencing Center for Infectious Disease"/>
            <person name="Wu L."/>
            <person name="Ma J."/>
        </authorList>
    </citation>
    <scope>NUCLEOTIDE SEQUENCE [LARGE SCALE GENOMIC DNA]</scope>
    <source>
        <strain evidence="2">KACC 12633</strain>
    </source>
</reference>
<sequence>MITAPTLAGYTAAATHIEQARIASGLTNEQFASWLRVIAKDIENVGERALQRPV</sequence>
<dbReference type="Proteomes" id="UP001596150">
    <property type="component" value="Unassembled WGS sequence"/>
</dbReference>
<evidence type="ECO:0000313" key="1">
    <source>
        <dbReference type="EMBL" id="MFC5518990.1"/>
    </source>
</evidence>
<keyword evidence="2" id="KW-1185">Reference proteome</keyword>
<name>A0ABW0Q2D5_9HYPH</name>
<proteinExistence type="predicted"/>
<organism evidence="1 2">
    <name type="scientific">Kaistia terrae</name>
    <dbReference type="NCBI Taxonomy" id="537017"/>
    <lineage>
        <taxon>Bacteria</taxon>
        <taxon>Pseudomonadati</taxon>
        <taxon>Pseudomonadota</taxon>
        <taxon>Alphaproteobacteria</taxon>
        <taxon>Hyphomicrobiales</taxon>
        <taxon>Kaistiaceae</taxon>
        <taxon>Kaistia</taxon>
    </lineage>
</organism>